<evidence type="ECO:0000256" key="10">
    <source>
        <dbReference type="ARBA" id="ARBA00022932"/>
    </source>
</evidence>
<evidence type="ECO:0000256" key="7">
    <source>
        <dbReference type="ARBA" id="ARBA00022723"/>
    </source>
</evidence>
<dbReference type="GO" id="GO:0003677">
    <property type="term" value="F:DNA binding"/>
    <property type="evidence" value="ECO:0007669"/>
    <property type="project" value="UniProtKB-KW"/>
</dbReference>
<keyword evidence="6 15" id="KW-0235">DNA replication</keyword>
<dbReference type="Pfam" id="PF08490">
    <property type="entry name" value="DUF1744"/>
    <property type="match status" value="2"/>
</dbReference>
<keyword evidence="9 15" id="KW-0862">Zinc</keyword>
<accession>A0A485LKN9</accession>
<dbReference type="Gene3D" id="3.90.1600.10">
    <property type="entry name" value="Palm domain of DNA polymerase"/>
    <property type="match status" value="1"/>
</dbReference>
<feature type="domain" description="DNA polymerase epsilon catalytic subunit A C-terminal" evidence="16">
    <location>
        <begin position="1385"/>
        <end position="1707"/>
    </location>
</feature>
<dbReference type="SMART" id="SM00486">
    <property type="entry name" value="POLBc"/>
    <property type="match status" value="1"/>
</dbReference>
<dbReference type="GO" id="GO:0006287">
    <property type="term" value="P:base-excision repair, gap-filling"/>
    <property type="evidence" value="ECO:0007669"/>
    <property type="project" value="TreeGrafter"/>
</dbReference>
<dbReference type="PANTHER" id="PTHR10670">
    <property type="entry name" value="DNA POLYMERASE EPSILON CATALYTIC SUBUNIT A"/>
    <property type="match status" value="1"/>
</dbReference>
<evidence type="ECO:0000256" key="9">
    <source>
        <dbReference type="ARBA" id="ARBA00022833"/>
    </source>
</evidence>
<evidence type="ECO:0000256" key="15">
    <source>
        <dbReference type="RuleBase" id="RU365029"/>
    </source>
</evidence>
<sequence>MPADKAAMLAQQDAFDLTRGFAPLQEEDGPQIGWLLNACNTSRNVENVERSGVELYFLAQDGSAFKTTLIHAPYFYVAATPKRLQEALGYCQKTLEGTLLSSSVVSKEDLDLPNHLSGIQAQYIQLVFRTVSDLVEAKQKIYPSIAKNKQDPYHTGDVPLIDIREYDVPYLMRVAIDQEIRIGAWYSVRMDALEGVQVERIADMVDKAEPVVLAFDIECTKAPLKFPDATVDQIYMISYMVDRQGYLICNREFVSQDVDDFEYTPKGDYPGPFECINCPNEFALIRHFLDHVKDINPHIFVTYNGDFFDWPFLETRAQHYGIDLAKEIGISQDRNGEYRGKCCVHLDAYCWVKRDSYLPQGSQGLKAVTKYKLGYDPVEVDPEDMLPLAQNEPLKMASYSVSDAVATFYLYDKYVHLFVFSLCTIIPLGSEDVLRKGSGTLCEALLMVEAYRGNIICPNKQTSKPLENTYKGHVVGSETYIGGHVECLESGVFRADLEYHFNVVPSALDNLIKNIDRDLTFALEVELDIPRHEITNYTQVRQDIVEALEMLRDTPDRWEKPLIYHLDVAAMYPNIILTNRLQPSAMVQPTDCAACVHSTSCESSTLSCQRSMEWVWRGEYFPATRSEFQTIQTQLSYESVGDTPYGQLPEEKRTTMLTDRIKQYCNTVYKKNTITATETRTSTVCMRENAFYVNTVRAFRDRRYDYKILTKVWQKKAAAATDPLDKVDATTKFGVYDSLQLAHKCILNSFYGYVMRRGARWHSMEMAGIVTNTGSQIITQARQLVEQLGRPLELDTDGIWAMLPGSFPDKFKFKLKDGSTRSMEYPCAMLNAAVQENFTNHQYEDAINGKYQKRSECSIFFELDGPYKCMVIPASTEEGKLLKKRYAVFNFSGKLTELKGFELKRRGELELIKAFQSQVFPCFLEGKTLKECYDAVADCANRWLDILETKGQAMEEEEVLALLTENKNMSGRLEDYGNQKSTSITTARRLGEFLGPKMLQDKGLNCKLIVLTRPYGEKVTERAVPTAIFSAEPAVKKHFLRKWCRDPGLTDLDVRSLLDWDYYRTRFAGTVQKIILLPAAFQHVANPVPRIPLPPWMQRKVRERLDTKRQTTLGFLPVPKPKQLPSSEVPDIEDAPQAVMEVEEDPTSVEEVSSEVVAPVKKTYDNFEEWLRLRKQSWRRKRQTVREMPVAIHKRKQNNVWHFLEVQDTPIPGLCDVWAINEGKVEMKQIDVGTSVYQLGTHGLDGNFQEIKRYVPNESHMVALVSCNASAASTVDTLYESTIRASSRLLWTLGGIVQPPSSQNQRLVLSAFHSKPTLASSYLDNASIHRLALIVSTNASQQVGYWCLVVQADNKWTAANAWLLDAQGAISGIKLTDWRNGAPLSLPRMTSQVVSSLAEVVSGINGALAKWRDVPSVVVAHVPKWLSRSHLRSQFRGLNAFPLVVAPAEDSSFPMLTWRQDWQSRLIRSLEHVPLQYQELLDCAKYAQLPVGNLHGDLPLLVLDTLYARLLQKHQHVWWGPKDLTTSAFALDGFKPVVVPGAYTHHMVVDLSLDGLAIQALLSPDGEAASEENVAFRLVRQLASQLFNDVISTKSPIADSLLQHFYRWLASPSAQFYDPNIHAMMQRCMQQVLLQLLAEMKRLGATIVYADVSRIVMDTQKSTVVQAKAYLGFITRTLQEAFPVLQWTPSNFYTHVLFLDMENLGGMEYTDATTEPQVMGAWNMARYLPRGVDEYCRLLIAQFIKRRYDFTTRHIADNESAESVENALVEYSQKLIATQFTDKLLRLVPDILSHSHTFPVLAGSHLPWSHASLELIKCITHVWGLDTTIGTSVMQVKRTLLKTLNISEFSDEAVFVNPSKTFVLPDIICTHCNVCRNVDLCREPGLMEELSADDSVPTWQCPRCTHLYDLDALEHRLVHVVHTQFSLPYQLRDVVCQRCRLPNETQLNTLCQCTGALSLDAKDTDIDEVFRIVHHLAKHQQFRYLLETMERLMS</sequence>
<keyword evidence="12 15" id="KW-0411">Iron-sulfur</keyword>
<evidence type="ECO:0000256" key="14">
    <source>
        <dbReference type="ARBA" id="ARBA00023242"/>
    </source>
</evidence>
<keyword evidence="8 15" id="KW-0863">Zinc-finger</keyword>
<dbReference type="GO" id="GO:0006272">
    <property type="term" value="P:leading strand elongation"/>
    <property type="evidence" value="ECO:0007669"/>
    <property type="project" value="TreeGrafter"/>
</dbReference>
<evidence type="ECO:0000256" key="5">
    <source>
        <dbReference type="ARBA" id="ARBA00022695"/>
    </source>
</evidence>
<evidence type="ECO:0000256" key="1">
    <source>
        <dbReference type="ARBA" id="ARBA00004123"/>
    </source>
</evidence>
<protein>
    <recommendedName>
        <fullName evidence="15">DNA polymerase epsilon catalytic subunit</fullName>
        <ecNumber evidence="15">2.7.7.7</ecNumber>
    </recommendedName>
</protein>
<dbReference type="InterPro" id="IPR006172">
    <property type="entry name" value="DNA-dir_DNA_pol_B"/>
</dbReference>
<dbReference type="InterPro" id="IPR055191">
    <property type="entry name" value="POL2_thumb"/>
</dbReference>
<dbReference type="GO" id="GO:0006297">
    <property type="term" value="P:nucleotide-excision repair, DNA gap filling"/>
    <property type="evidence" value="ECO:0007669"/>
    <property type="project" value="TreeGrafter"/>
</dbReference>
<evidence type="ECO:0000259" key="16">
    <source>
        <dbReference type="SMART" id="SM01159"/>
    </source>
</evidence>
<dbReference type="FunFam" id="1.10.132.60:FF:000003">
    <property type="entry name" value="DNA polymerase epsilon catalytic subunit"/>
    <property type="match status" value="1"/>
</dbReference>
<evidence type="ECO:0000256" key="4">
    <source>
        <dbReference type="ARBA" id="ARBA00022679"/>
    </source>
</evidence>
<dbReference type="CDD" id="cd05535">
    <property type="entry name" value="POLBc_epsilon"/>
    <property type="match status" value="1"/>
</dbReference>
<dbReference type="CDD" id="cd05779">
    <property type="entry name" value="DNA_polB_epsilon_exo"/>
    <property type="match status" value="1"/>
</dbReference>
<comment type="similarity">
    <text evidence="2 15">Belongs to the DNA polymerase type-B family.</text>
</comment>
<dbReference type="Pfam" id="PF22912">
    <property type="entry name" value="zf-DPOE"/>
    <property type="match status" value="1"/>
</dbReference>
<dbReference type="InterPro" id="IPR054475">
    <property type="entry name" value="Znf-DPOE"/>
</dbReference>
<evidence type="ECO:0000256" key="8">
    <source>
        <dbReference type="ARBA" id="ARBA00022771"/>
    </source>
</evidence>
<comment type="subcellular location">
    <subcellularLocation>
        <location evidence="1 15">Nucleus</location>
    </subcellularLocation>
</comment>
<dbReference type="InterPro" id="IPR006133">
    <property type="entry name" value="DNA-dir_DNA_pol_B_exonuc"/>
</dbReference>
<comment type="function">
    <text evidence="15">DNA polymerase II participates in chromosomal DNA replication.</text>
</comment>
<dbReference type="GO" id="GO:0008310">
    <property type="term" value="F:single-stranded DNA 3'-5' DNA exonuclease activity"/>
    <property type="evidence" value="ECO:0007669"/>
    <property type="project" value="TreeGrafter"/>
</dbReference>
<dbReference type="FunFam" id="3.30.420.10:FF:000010">
    <property type="entry name" value="DNA polymerase epsilon catalytic subunit"/>
    <property type="match status" value="1"/>
</dbReference>
<dbReference type="SMART" id="SM01159">
    <property type="entry name" value="DUF1744"/>
    <property type="match status" value="1"/>
</dbReference>
<gene>
    <name evidence="18" type="primary">Aste57867_22688</name>
    <name evidence="17" type="ORF">As57867_022618</name>
    <name evidence="18" type="ORF">ASTE57867_22688</name>
</gene>
<reference evidence="18 19" key="1">
    <citation type="submission" date="2019-03" db="EMBL/GenBank/DDBJ databases">
        <authorList>
            <person name="Gaulin E."/>
            <person name="Dumas B."/>
        </authorList>
    </citation>
    <scope>NUCLEOTIDE SEQUENCE [LARGE SCALE GENOMIC DNA]</scope>
    <source>
        <strain evidence="18">CBS 568.67</strain>
    </source>
</reference>
<comment type="cofactor">
    <cofactor evidence="15">
        <name>[4Fe-4S] cluster</name>
        <dbReference type="ChEBI" id="CHEBI:49883"/>
    </cofactor>
</comment>
<dbReference type="GO" id="GO:0008270">
    <property type="term" value="F:zinc ion binding"/>
    <property type="evidence" value="ECO:0007669"/>
    <property type="project" value="UniProtKB-KW"/>
</dbReference>
<dbReference type="Pfam" id="PF22634">
    <property type="entry name" value="POL2_thumb"/>
    <property type="match status" value="1"/>
</dbReference>
<evidence type="ECO:0000256" key="12">
    <source>
        <dbReference type="ARBA" id="ARBA00023014"/>
    </source>
</evidence>
<organism evidence="18 19">
    <name type="scientific">Aphanomyces stellatus</name>
    <dbReference type="NCBI Taxonomy" id="120398"/>
    <lineage>
        <taxon>Eukaryota</taxon>
        <taxon>Sar</taxon>
        <taxon>Stramenopiles</taxon>
        <taxon>Oomycota</taxon>
        <taxon>Saprolegniomycetes</taxon>
        <taxon>Saprolegniales</taxon>
        <taxon>Verrucalvaceae</taxon>
        <taxon>Aphanomyces</taxon>
    </lineage>
</organism>
<dbReference type="GO" id="GO:0051539">
    <property type="term" value="F:4 iron, 4 sulfur cluster binding"/>
    <property type="evidence" value="ECO:0007669"/>
    <property type="project" value="UniProtKB-KW"/>
</dbReference>
<name>A0A485LKN9_9STRA</name>
<evidence type="ECO:0000313" key="18">
    <source>
        <dbReference type="EMBL" id="VFT99342.1"/>
    </source>
</evidence>
<dbReference type="GO" id="GO:0008622">
    <property type="term" value="C:epsilon DNA polymerase complex"/>
    <property type="evidence" value="ECO:0007669"/>
    <property type="project" value="InterPro"/>
</dbReference>
<keyword evidence="4 15" id="KW-0808">Transferase</keyword>
<evidence type="ECO:0000256" key="13">
    <source>
        <dbReference type="ARBA" id="ARBA00023125"/>
    </source>
</evidence>
<keyword evidence="5 15" id="KW-0548">Nucleotidyltransferase</keyword>
<dbReference type="Gene3D" id="1.10.132.60">
    <property type="entry name" value="DNA polymerase family B, C-terminal domain"/>
    <property type="match status" value="1"/>
</dbReference>
<keyword evidence="3 15" id="KW-0004">4Fe-4S</keyword>
<evidence type="ECO:0000256" key="3">
    <source>
        <dbReference type="ARBA" id="ARBA00022485"/>
    </source>
</evidence>
<dbReference type="EMBL" id="CAADRA010007166">
    <property type="protein sequence ID" value="VFT99342.1"/>
    <property type="molecule type" value="Genomic_DNA"/>
</dbReference>
<keyword evidence="7 15" id="KW-0479">Metal-binding</keyword>
<evidence type="ECO:0000313" key="17">
    <source>
        <dbReference type="EMBL" id="KAF0685422.1"/>
    </source>
</evidence>
<dbReference type="PANTHER" id="PTHR10670:SF0">
    <property type="entry name" value="DNA POLYMERASE EPSILON CATALYTIC SUBUNIT A"/>
    <property type="match status" value="1"/>
</dbReference>
<dbReference type="EC" id="2.7.7.7" evidence="15"/>
<dbReference type="SUPFAM" id="SSF53098">
    <property type="entry name" value="Ribonuclease H-like"/>
    <property type="match status" value="1"/>
</dbReference>
<dbReference type="Gene3D" id="3.30.420.10">
    <property type="entry name" value="Ribonuclease H-like superfamily/Ribonuclease H"/>
    <property type="match status" value="1"/>
</dbReference>
<dbReference type="GO" id="GO:0003887">
    <property type="term" value="F:DNA-directed DNA polymerase activity"/>
    <property type="evidence" value="ECO:0007669"/>
    <property type="project" value="UniProtKB-KW"/>
</dbReference>
<dbReference type="SUPFAM" id="SSF56672">
    <property type="entry name" value="DNA/RNA polymerases"/>
    <property type="match status" value="1"/>
</dbReference>
<comment type="catalytic activity">
    <reaction evidence="15">
        <text>DNA(n) + a 2'-deoxyribonucleoside 5'-triphosphate = DNA(n+1) + diphosphate</text>
        <dbReference type="Rhea" id="RHEA:22508"/>
        <dbReference type="Rhea" id="RHEA-COMP:17339"/>
        <dbReference type="Rhea" id="RHEA-COMP:17340"/>
        <dbReference type="ChEBI" id="CHEBI:33019"/>
        <dbReference type="ChEBI" id="CHEBI:61560"/>
        <dbReference type="ChEBI" id="CHEBI:173112"/>
        <dbReference type="EC" id="2.7.7.7"/>
    </reaction>
</comment>
<dbReference type="InterPro" id="IPR029703">
    <property type="entry name" value="POL2"/>
</dbReference>
<dbReference type="InterPro" id="IPR013697">
    <property type="entry name" value="DNA_pol_e_suA_C"/>
</dbReference>
<dbReference type="Pfam" id="PF03104">
    <property type="entry name" value="DNA_pol_B_exo1"/>
    <property type="match status" value="1"/>
</dbReference>
<dbReference type="InterPro" id="IPR023211">
    <property type="entry name" value="DNA_pol_palm_dom_sf"/>
</dbReference>
<dbReference type="InterPro" id="IPR012337">
    <property type="entry name" value="RNaseH-like_sf"/>
</dbReference>
<dbReference type="Pfam" id="PF23250">
    <property type="entry name" value="zf_DPOE_2"/>
    <property type="match status" value="1"/>
</dbReference>
<dbReference type="EMBL" id="VJMH01007140">
    <property type="protein sequence ID" value="KAF0685422.1"/>
    <property type="molecule type" value="Genomic_DNA"/>
</dbReference>
<dbReference type="GO" id="GO:0000166">
    <property type="term" value="F:nucleotide binding"/>
    <property type="evidence" value="ECO:0007669"/>
    <property type="project" value="InterPro"/>
</dbReference>
<keyword evidence="19" id="KW-1185">Reference proteome</keyword>
<proteinExistence type="inferred from homology"/>
<dbReference type="Gene3D" id="3.30.342.10">
    <property type="entry name" value="DNA Polymerase, chain B, domain 1"/>
    <property type="match status" value="1"/>
</dbReference>
<dbReference type="Gene3D" id="1.10.287.690">
    <property type="entry name" value="Helix hairpin bin"/>
    <property type="match status" value="1"/>
</dbReference>
<evidence type="ECO:0000256" key="6">
    <source>
        <dbReference type="ARBA" id="ARBA00022705"/>
    </source>
</evidence>
<keyword evidence="10 15" id="KW-0239">DNA-directed DNA polymerase</keyword>
<dbReference type="InterPro" id="IPR042087">
    <property type="entry name" value="DNA_pol_B_thumb"/>
</dbReference>
<keyword evidence="13 15" id="KW-0238">DNA-binding</keyword>
<dbReference type="OrthoDB" id="10060449at2759"/>
<reference evidence="17" key="2">
    <citation type="submission" date="2019-06" db="EMBL/GenBank/DDBJ databases">
        <title>Genomics analysis of Aphanomyces spp. identifies a new class of oomycete effector associated with host adaptation.</title>
        <authorList>
            <person name="Gaulin E."/>
        </authorList>
    </citation>
    <scope>NUCLEOTIDE SEQUENCE</scope>
    <source>
        <strain evidence="17">CBS 578.67</strain>
    </source>
</reference>
<dbReference type="GO" id="GO:0045004">
    <property type="term" value="P:DNA replication proofreading"/>
    <property type="evidence" value="ECO:0007669"/>
    <property type="project" value="TreeGrafter"/>
</dbReference>
<keyword evidence="14 15" id="KW-0539">Nucleus</keyword>
<dbReference type="InterPro" id="IPR036397">
    <property type="entry name" value="RNaseH_sf"/>
</dbReference>
<evidence type="ECO:0000256" key="11">
    <source>
        <dbReference type="ARBA" id="ARBA00023004"/>
    </source>
</evidence>
<keyword evidence="11 15" id="KW-0408">Iron</keyword>
<dbReference type="FunFam" id="3.90.1600.10:FF:000006">
    <property type="entry name" value="DNA polymerase epsilon catalytic subunit"/>
    <property type="match status" value="1"/>
</dbReference>
<evidence type="ECO:0000256" key="2">
    <source>
        <dbReference type="ARBA" id="ARBA00005755"/>
    </source>
</evidence>
<dbReference type="GO" id="GO:0000278">
    <property type="term" value="P:mitotic cell cycle"/>
    <property type="evidence" value="ECO:0007669"/>
    <property type="project" value="TreeGrafter"/>
</dbReference>
<dbReference type="Proteomes" id="UP000332933">
    <property type="component" value="Unassembled WGS sequence"/>
</dbReference>
<evidence type="ECO:0000313" key="19">
    <source>
        <dbReference type="Proteomes" id="UP000332933"/>
    </source>
</evidence>
<dbReference type="InterPro" id="IPR043502">
    <property type="entry name" value="DNA/RNA_pol_sf"/>
</dbReference>